<name>A0AA39NND5_9AGAR</name>
<keyword evidence="2" id="KW-0472">Membrane</keyword>
<feature type="transmembrane region" description="Helical" evidence="2">
    <location>
        <begin position="126"/>
        <end position="145"/>
    </location>
</feature>
<feature type="transmembrane region" description="Helical" evidence="2">
    <location>
        <begin position="63"/>
        <end position="85"/>
    </location>
</feature>
<gene>
    <name evidence="3" type="ORF">IW261DRAFT_1011633</name>
</gene>
<keyword evidence="4" id="KW-1185">Reference proteome</keyword>
<dbReference type="EMBL" id="JAUEPR010000065">
    <property type="protein sequence ID" value="KAK0468828.1"/>
    <property type="molecule type" value="Genomic_DNA"/>
</dbReference>
<protein>
    <submittedName>
        <fullName evidence="3">Uncharacterized protein</fullName>
    </submittedName>
</protein>
<comment type="caution">
    <text evidence="3">The sequence shown here is derived from an EMBL/GenBank/DDBJ whole genome shotgun (WGS) entry which is preliminary data.</text>
</comment>
<feature type="region of interest" description="Disordered" evidence="1">
    <location>
        <begin position="1"/>
        <end position="23"/>
    </location>
</feature>
<organism evidence="3 4">
    <name type="scientific">Armillaria novae-zelandiae</name>
    <dbReference type="NCBI Taxonomy" id="153914"/>
    <lineage>
        <taxon>Eukaryota</taxon>
        <taxon>Fungi</taxon>
        <taxon>Dikarya</taxon>
        <taxon>Basidiomycota</taxon>
        <taxon>Agaricomycotina</taxon>
        <taxon>Agaricomycetes</taxon>
        <taxon>Agaricomycetidae</taxon>
        <taxon>Agaricales</taxon>
        <taxon>Marasmiineae</taxon>
        <taxon>Physalacriaceae</taxon>
        <taxon>Armillaria</taxon>
    </lineage>
</organism>
<dbReference type="AlphaFoldDB" id="A0AA39NND5"/>
<evidence type="ECO:0000313" key="3">
    <source>
        <dbReference type="EMBL" id="KAK0468828.1"/>
    </source>
</evidence>
<proteinExistence type="predicted"/>
<keyword evidence="2" id="KW-1133">Transmembrane helix</keyword>
<evidence type="ECO:0000256" key="1">
    <source>
        <dbReference type="SAM" id="MobiDB-lite"/>
    </source>
</evidence>
<reference evidence="3" key="1">
    <citation type="submission" date="2023-06" db="EMBL/GenBank/DDBJ databases">
        <authorList>
            <consortium name="Lawrence Berkeley National Laboratory"/>
            <person name="Ahrendt S."/>
            <person name="Sahu N."/>
            <person name="Indic B."/>
            <person name="Wong-Bajracharya J."/>
            <person name="Merenyi Z."/>
            <person name="Ke H.-M."/>
            <person name="Monk M."/>
            <person name="Kocsube S."/>
            <person name="Drula E."/>
            <person name="Lipzen A."/>
            <person name="Balint B."/>
            <person name="Henrissat B."/>
            <person name="Andreopoulos B."/>
            <person name="Martin F.M."/>
            <person name="Harder C.B."/>
            <person name="Rigling D."/>
            <person name="Ford K.L."/>
            <person name="Foster G.D."/>
            <person name="Pangilinan J."/>
            <person name="Papanicolaou A."/>
            <person name="Barry K."/>
            <person name="LaButti K."/>
            <person name="Viragh M."/>
            <person name="Koriabine M."/>
            <person name="Yan M."/>
            <person name="Riley R."/>
            <person name="Champramary S."/>
            <person name="Plett K.L."/>
            <person name="Tsai I.J."/>
            <person name="Slot J."/>
            <person name="Sipos G."/>
            <person name="Plett J."/>
            <person name="Nagy L.G."/>
            <person name="Grigoriev I.V."/>
        </authorList>
    </citation>
    <scope>NUCLEOTIDE SEQUENCE</scope>
    <source>
        <strain evidence="3">ICMP 16352</strain>
    </source>
</reference>
<keyword evidence="2" id="KW-0812">Transmembrane</keyword>
<dbReference type="Proteomes" id="UP001175227">
    <property type="component" value="Unassembled WGS sequence"/>
</dbReference>
<sequence length="189" mass="20076">MTTSSIASTASKRETTTSSPSITMTFSKLNTTSSIPGRLTHMTNTSSLLATSDSGTRDVNRTALISGVTTAAVDLAALALGAIFICKCTQKRSISFMGTIKCIRVKSKGYRDLPNMPVRLPLLHNLQITLSLGSTVLPLGVYFVYRSGRHPVNRVGILVLVFHPCGHCSGAITKKASRKCLGDPSECGS</sequence>
<evidence type="ECO:0000256" key="2">
    <source>
        <dbReference type="SAM" id="Phobius"/>
    </source>
</evidence>
<accession>A0AA39NND5</accession>
<evidence type="ECO:0000313" key="4">
    <source>
        <dbReference type="Proteomes" id="UP001175227"/>
    </source>
</evidence>